<evidence type="ECO:0000313" key="1">
    <source>
        <dbReference type="EMBL" id="NVK79912.1"/>
    </source>
</evidence>
<comment type="caution">
    <text evidence="1">The sequence shown here is derived from an EMBL/GenBank/DDBJ whole genome shotgun (WGS) entry which is preliminary data.</text>
</comment>
<accession>A0A7Y7B6H7</accession>
<proteinExistence type="predicted"/>
<gene>
    <name evidence="1" type="ORF">HG542_19860</name>
</gene>
<dbReference type="EMBL" id="JABBXF010000044">
    <property type="protein sequence ID" value="NVK79912.1"/>
    <property type="molecule type" value="Genomic_DNA"/>
</dbReference>
<evidence type="ECO:0000313" key="2">
    <source>
        <dbReference type="Proteomes" id="UP000587462"/>
    </source>
</evidence>
<dbReference type="Proteomes" id="UP000587462">
    <property type="component" value="Unassembled WGS sequence"/>
</dbReference>
<reference evidence="1 2" key="1">
    <citation type="submission" date="2020-04" db="EMBL/GenBank/DDBJ databases">
        <title>Draft Genome Sequence of Streptomyces morookaense DSM 40503, an 8-azaguanine-producing strain.</title>
        <authorList>
            <person name="Qi J."/>
            <person name="Gao J.-M."/>
        </authorList>
    </citation>
    <scope>NUCLEOTIDE SEQUENCE [LARGE SCALE GENOMIC DNA]</scope>
    <source>
        <strain evidence="1 2">DSM 40503</strain>
    </source>
</reference>
<keyword evidence="2" id="KW-1185">Reference proteome</keyword>
<sequence>MENLFDLDVEEIAAPSFEETGAADAANYPTHGGPITGRVCNPETGCIC</sequence>
<organism evidence="1 2">
    <name type="scientific">Streptomyces morookaense</name>
    <name type="common">Streptoverticillium morookaense</name>
    <dbReference type="NCBI Taxonomy" id="1970"/>
    <lineage>
        <taxon>Bacteria</taxon>
        <taxon>Bacillati</taxon>
        <taxon>Actinomycetota</taxon>
        <taxon>Actinomycetes</taxon>
        <taxon>Kitasatosporales</taxon>
        <taxon>Streptomycetaceae</taxon>
        <taxon>Streptomyces</taxon>
    </lineage>
</organism>
<protein>
    <submittedName>
        <fullName evidence="1">Uncharacterized protein</fullName>
    </submittedName>
</protein>
<name>A0A7Y7B6H7_STRMO</name>
<dbReference type="AlphaFoldDB" id="A0A7Y7B6H7"/>
<dbReference type="RefSeq" id="WP_171083324.1">
    <property type="nucleotide sequence ID" value="NZ_BNBU01000014.1"/>
</dbReference>